<feature type="non-terminal residue" evidence="1">
    <location>
        <position position="1"/>
    </location>
</feature>
<reference evidence="1" key="1">
    <citation type="journal article" date="2014" name="Front. Microbiol.">
        <title>High frequency of phylogenetically diverse reductive dehalogenase-homologous genes in deep subseafloor sedimentary metagenomes.</title>
        <authorList>
            <person name="Kawai M."/>
            <person name="Futagami T."/>
            <person name="Toyoda A."/>
            <person name="Takaki Y."/>
            <person name="Nishi S."/>
            <person name="Hori S."/>
            <person name="Arai W."/>
            <person name="Tsubouchi T."/>
            <person name="Morono Y."/>
            <person name="Uchiyama I."/>
            <person name="Ito T."/>
            <person name="Fujiyama A."/>
            <person name="Inagaki F."/>
            <person name="Takami H."/>
        </authorList>
    </citation>
    <scope>NUCLEOTIDE SEQUENCE</scope>
    <source>
        <strain evidence="1">Expedition CK06-06</strain>
    </source>
</reference>
<sequence>LNLYTVDQLFTFFHKELSQKNPELRERQRQFVNGFYASLDALRKATEGDLFGFQEDERVQALRTISRLPSSTTGL</sequence>
<protein>
    <submittedName>
        <fullName evidence="1">Uncharacterized protein</fullName>
    </submittedName>
</protein>
<evidence type="ECO:0000313" key="1">
    <source>
        <dbReference type="EMBL" id="GAH64756.1"/>
    </source>
</evidence>
<dbReference type="AlphaFoldDB" id="X1H3K3"/>
<organism evidence="1">
    <name type="scientific">marine sediment metagenome</name>
    <dbReference type="NCBI Taxonomy" id="412755"/>
    <lineage>
        <taxon>unclassified sequences</taxon>
        <taxon>metagenomes</taxon>
        <taxon>ecological metagenomes</taxon>
    </lineage>
</organism>
<proteinExistence type="predicted"/>
<name>X1H3K3_9ZZZZ</name>
<accession>X1H3K3</accession>
<comment type="caution">
    <text evidence="1">The sequence shown here is derived from an EMBL/GenBank/DDBJ whole genome shotgun (WGS) entry which is preliminary data.</text>
</comment>
<dbReference type="EMBL" id="BARU01027931">
    <property type="protein sequence ID" value="GAH64756.1"/>
    <property type="molecule type" value="Genomic_DNA"/>
</dbReference>
<gene>
    <name evidence="1" type="ORF">S03H2_44647</name>
</gene>